<evidence type="ECO:0000313" key="3">
    <source>
        <dbReference type="Proteomes" id="UP000008068"/>
    </source>
</evidence>
<reference evidence="3" key="1">
    <citation type="submission" date="2011-07" db="EMBL/GenBank/DDBJ databases">
        <authorList>
            <consortium name="Caenorhabditis brenneri Sequencing and Analysis Consortium"/>
            <person name="Wilson R.K."/>
        </authorList>
    </citation>
    <scope>NUCLEOTIDE SEQUENCE [LARGE SCALE GENOMIC DNA]</scope>
    <source>
        <strain evidence="3">PB2801</strain>
    </source>
</reference>
<dbReference type="AlphaFoldDB" id="G0MMA5"/>
<dbReference type="STRING" id="135651.G0MMA5"/>
<dbReference type="eggNOG" id="KOG0018">
    <property type="taxonomic scope" value="Eukaryota"/>
</dbReference>
<dbReference type="OrthoDB" id="413649at2759"/>
<evidence type="ECO:0000256" key="1">
    <source>
        <dbReference type="SAM" id="MobiDB-lite"/>
    </source>
</evidence>
<feature type="region of interest" description="Disordered" evidence="1">
    <location>
        <begin position="111"/>
        <end position="130"/>
    </location>
</feature>
<dbReference type="Proteomes" id="UP000008068">
    <property type="component" value="Unassembled WGS sequence"/>
</dbReference>
<keyword evidence="3" id="KW-1185">Reference proteome</keyword>
<feature type="compositionally biased region" description="Basic and acidic residues" evidence="1">
    <location>
        <begin position="111"/>
        <end position="123"/>
    </location>
</feature>
<organism evidence="3">
    <name type="scientific">Caenorhabditis brenneri</name>
    <name type="common">Nematode worm</name>
    <dbReference type="NCBI Taxonomy" id="135651"/>
    <lineage>
        <taxon>Eukaryota</taxon>
        <taxon>Metazoa</taxon>
        <taxon>Ecdysozoa</taxon>
        <taxon>Nematoda</taxon>
        <taxon>Chromadorea</taxon>
        <taxon>Rhabditida</taxon>
        <taxon>Rhabditina</taxon>
        <taxon>Rhabditomorpha</taxon>
        <taxon>Rhabditoidea</taxon>
        <taxon>Rhabditidae</taxon>
        <taxon>Peloderinae</taxon>
        <taxon>Caenorhabditis</taxon>
    </lineage>
</organism>
<dbReference type="EMBL" id="GL379801">
    <property type="protein sequence ID" value="EGT36607.1"/>
    <property type="molecule type" value="Genomic_DNA"/>
</dbReference>
<gene>
    <name evidence="2" type="ORF">CAEBREN_32675</name>
</gene>
<dbReference type="HOGENOM" id="CLU_1162019_0_0_1"/>
<dbReference type="InParanoid" id="G0MMA5"/>
<protein>
    <submittedName>
        <fullName evidence="2">Uncharacterized protein</fullName>
    </submittedName>
</protein>
<feature type="compositionally biased region" description="Polar residues" evidence="1">
    <location>
        <begin position="14"/>
        <end position="24"/>
    </location>
</feature>
<sequence>MSPKKRAYEEEMQEIQQNDGINLSDEQVREYEQLKDQADRESAMIKISLLMAKHVFENDQSALKHELRKQSDKQARIKVKEKDLQRIQRQIAELQGKIQSTEAEEKALREKMKGMKDEVKTDKSASANRQLPEKRDNLNEKIADLQKNRRKVMEVESVRSKVTDLTNRSTYLKKNQKSPIAKNVCVKVRPKFVPSKLAPMKSPTEFSPISVNALESPPFVTMRIGRWRIKTIEKDRETL</sequence>
<name>G0MMA5_CAEBE</name>
<accession>G0MMA5</accession>
<feature type="region of interest" description="Disordered" evidence="1">
    <location>
        <begin position="1"/>
        <end position="24"/>
    </location>
</feature>
<proteinExistence type="predicted"/>
<evidence type="ECO:0000313" key="2">
    <source>
        <dbReference type="EMBL" id="EGT36607.1"/>
    </source>
</evidence>